<comment type="caution">
    <text evidence="1">The sequence shown here is derived from an EMBL/GenBank/DDBJ whole genome shotgun (WGS) entry which is preliminary data.</text>
</comment>
<protein>
    <submittedName>
        <fullName evidence="1">Uncharacterized protein</fullName>
    </submittedName>
</protein>
<dbReference type="OrthoDB" id="6401551at2"/>
<name>A0A432WUG7_9GAMM</name>
<dbReference type="AlphaFoldDB" id="A0A432WUG7"/>
<dbReference type="Proteomes" id="UP000286934">
    <property type="component" value="Unassembled WGS sequence"/>
</dbReference>
<gene>
    <name evidence="1" type="ORF">CWE13_05490</name>
</gene>
<evidence type="ECO:0000313" key="1">
    <source>
        <dbReference type="EMBL" id="RUO37412.1"/>
    </source>
</evidence>
<accession>A0A432WUG7</accession>
<proteinExistence type="predicted"/>
<organism evidence="1 2">
    <name type="scientific">Aliidiomarina shirensis</name>
    <dbReference type="NCBI Taxonomy" id="1048642"/>
    <lineage>
        <taxon>Bacteria</taxon>
        <taxon>Pseudomonadati</taxon>
        <taxon>Pseudomonadota</taxon>
        <taxon>Gammaproteobacteria</taxon>
        <taxon>Alteromonadales</taxon>
        <taxon>Idiomarinaceae</taxon>
        <taxon>Aliidiomarina</taxon>
    </lineage>
</organism>
<reference evidence="2" key="1">
    <citation type="journal article" date="2018" name="Front. Microbiol.">
        <title>Genome-Based Analysis Reveals the Taxonomy and Diversity of the Family Idiomarinaceae.</title>
        <authorList>
            <person name="Liu Y."/>
            <person name="Lai Q."/>
            <person name="Shao Z."/>
        </authorList>
    </citation>
    <scope>NUCLEOTIDE SEQUENCE [LARGE SCALE GENOMIC DNA]</scope>
    <source>
        <strain evidence="2">AIS</strain>
    </source>
</reference>
<dbReference type="EMBL" id="PIPP01000002">
    <property type="protein sequence ID" value="RUO37412.1"/>
    <property type="molecule type" value="Genomic_DNA"/>
</dbReference>
<keyword evidence="2" id="KW-1185">Reference proteome</keyword>
<evidence type="ECO:0000313" key="2">
    <source>
        <dbReference type="Proteomes" id="UP000286934"/>
    </source>
</evidence>
<sequence>MKLKSRFIKNERRRQLWKRHSRNIVDRRNKWFYLTETALRPVTSPNAPDPEYLDFQAFKD</sequence>
<dbReference type="RefSeq" id="WP_126806622.1">
    <property type="nucleotide sequence ID" value="NZ_PIPP01000002.1"/>
</dbReference>